<evidence type="ECO:0000313" key="1">
    <source>
        <dbReference type="EMBL" id="TFK22620.1"/>
    </source>
</evidence>
<dbReference type="AlphaFoldDB" id="A0A5C3KQ08"/>
<protein>
    <submittedName>
        <fullName evidence="1">Uncharacterized protein</fullName>
    </submittedName>
</protein>
<proteinExistence type="predicted"/>
<reference evidence="1 2" key="1">
    <citation type="journal article" date="2019" name="Nat. Ecol. Evol.">
        <title>Megaphylogeny resolves global patterns of mushroom evolution.</title>
        <authorList>
            <person name="Varga T."/>
            <person name="Krizsan K."/>
            <person name="Foldi C."/>
            <person name="Dima B."/>
            <person name="Sanchez-Garcia M."/>
            <person name="Sanchez-Ramirez S."/>
            <person name="Szollosi G.J."/>
            <person name="Szarkandi J.G."/>
            <person name="Papp V."/>
            <person name="Albert L."/>
            <person name="Andreopoulos W."/>
            <person name="Angelini C."/>
            <person name="Antonin V."/>
            <person name="Barry K.W."/>
            <person name="Bougher N.L."/>
            <person name="Buchanan P."/>
            <person name="Buyck B."/>
            <person name="Bense V."/>
            <person name="Catcheside P."/>
            <person name="Chovatia M."/>
            <person name="Cooper J."/>
            <person name="Damon W."/>
            <person name="Desjardin D."/>
            <person name="Finy P."/>
            <person name="Geml J."/>
            <person name="Haridas S."/>
            <person name="Hughes K."/>
            <person name="Justo A."/>
            <person name="Karasinski D."/>
            <person name="Kautmanova I."/>
            <person name="Kiss B."/>
            <person name="Kocsube S."/>
            <person name="Kotiranta H."/>
            <person name="LaButti K.M."/>
            <person name="Lechner B.E."/>
            <person name="Liimatainen K."/>
            <person name="Lipzen A."/>
            <person name="Lukacs Z."/>
            <person name="Mihaltcheva S."/>
            <person name="Morgado L.N."/>
            <person name="Niskanen T."/>
            <person name="Noordeloos M.E."/>
            <person name="Ohm R.A."/>
            <person name="Ortiz-Santana B."/>
            <person name="Ovrebo C."/>
            <person name="Racz N."/>
            <person name="Riley R."/>
            <person name="Savchenko A."/>
            <person name="Shiryaev A."/>
            <person name="Soop K."/>
            <person name="Spirin V."/>
            <person name="Szebenyi C."/>
            <person name="Tomsovsky M."/>
            <person name="Tulloss R.E."/>
            <person name="Uehling J."/>
            <person name="Grigoriev I.V."/>
            <person name="Vagvolgyi C."/>
            <person name="Papp T."/>
            <person name="Martin F.M."/>
            <person name="Miettinen O."/>
            <person name="Hibbett D.S."/>
            <person name="Nagy L.G."/>
        </authorList>
    </citation>
    <scope>NUCLEOTIDE SEQUENCE [LARGE SCALE GENOMIC DNA]</scope>
    <source>
        <strain evidence="1 2">CBS 121175</strain>
    </source>
</reference>
<dbReference type="OrthoDB" id="3234974at2759"/>
<name>A0A5C3KQ08_COPMA</name>
<keyword evidence="2" id="KW-1185">Reference proteome</keyword>
<dbReference type="Proteomes" id="UP000307440">
    <property type="component" value="Unassembled WGS sequence"/>
</dbReference>
<accession>A0A5C3KQ08</accession>
<dbReference type="EMBL" id="ML210236">
    <property type="protein sequence ID" value="TFK22620.1"/>
    <property type="molecule type" value="Genomic_DNA"/>
</dbReference>
<sequence>MAVSEEQQQYMSIGAQEGQTKSFEEVRCDDYLKAYIATGRPPQPVPLEPASEVARAGLGYPPLFQPYRTGKSSTVLATSTASKITPTITNLTDLPVIQEFKANKVDSESYQSIVCHPEYSFFSPEELRYHAYFKGQKMAPPTLKMDPFVLSSTPSSIPATEVPAVADPRENMQSIACQPLFIDHSFEELRVAYMLSGKELNSAEIRQFLNLPGPPTPAVPPTPGSHALLGPPATPQHGTGAILGPPANTTMTPPVPSLNVPSHPAFSFKFGA</sequence>
<gene>
    <name evidence="1" type="ORF">FA15DRAFT_511233</name>
</gene>
<evidence type="ECO:0000313" key="2">
    <source>
        <dbReference type="Proteomes" id="UP000307440"/>
    </source>
</evidence>
<organism evidence="1 2">
    <name type="scientific">Coprinopsis marcescibilis</name>
    <name type="common">Agaric fungus</name>
    <name type="synonym">Psathyrella marcescibilis</name>
    <dbReference type="NCBI Taxonomy" id="230819"/>
    <lineage>
        <taxon>Eukaryota</taxon>
        <taxon>Fungi</taxon>
        <taxon>Dikarya</taxon>
        <taxon>Basidiomycota</taxon>
        <taxon>Agaricomycotina</taxon>
        <taxon>Agaricomycetes</taxon>
        <taxon>Agaricomycetidae</taxon>
        <taxon>Agaricales</taxon>
        <taxon>Agaricineae</taxon>
        <taxon>Psathyrellaceae</taxon>
        <taxon>Coprinopsis</taxon>
    </lineage>
</organism>
<dbReference type="Gene3D" id="1.10.10.2360">
    <property type="match status" value="1"/>
</dbReference>